<dbReference type="AlphaFoldDB" id="A0A8S1E8S4"/>
<dbReference type="EMBL" id="CADEPM010000001">
    <property type="protein sequence ID" value="CAB3397034.1"/>
    <property type="molecule type" value="Genomic_DNA"/>
</dbReference>
<keyword evidence="8" id="KW-1185">Reference proteome</keyword>
<dbReference type="GO" id="GO:0016020">
    <property type="term" value="C:membrane"/>
    <property type="evidence" value="ECO:0007669"/>
    <property type="project" value="UniProtKB-SubCell"/>
</dbReference>
<dbReference type="GO" id="GO:0016757">
    <property type="term" value="F:glycosyltransferase activity"/>
    <property type="evidence" value="ECO:0007669"/>
    <property type="project" value="UniProtKB-UniRule"/>
</dbReference>
<evidence type="ECO:0000256" key="4">
    <source>
        <dbReference type="ARBA" id="ARBA00022679"/>
    </source>
</evidence>
<evidence type="ECO:0000313" key="8">
    <source>
        <dbReference type="Proteomes" id="UP000494206"/>
    </source>
</evidence>
<comment type="similarity">
    <text evidence="2 6">Belongs to the glycosyltransferase 92 family.</text>
</comment>
<comment type="caution">
    <text evidence="7">The sequence shown here is derived from an EMBL/GenBank/DDBJ whole genome shotgun (WGS) entry which is preliminary data.</text>
</comment>
<comment type="subcellular location">
    <subcellularLocation>
        <location evidence="1">Membrane</location>
        <topology evidence="1">Single-pass membrane protein</topology>
    </subcellularLocation>
</comment>
<dbReference type="Pfam" id="PF01697">
    <property type="entry name" value="Glyco_transf_92"/>
    <property type="match status" value="1"/>
</dbReference>
<evidence type="ECO:0000256" key="2">
    <source>
        <dbReference type="ARBA" id="ARBA00007647"/>
    </source>
</evidence>
<keyword evidence="3 6" id="KW-0328">Glycosyltransferase</keyword>
<keyword evidence="4 6" id="KW-0808">Transferase</keyword>
<protein>
    <recommendedName>
        <fullName evidence="6">Glycosyltransferase family 92 protein</fullName>
        <ecNumber evidence="6">2.4.1.-</ecNumber>
    </recommendedName>
</protein>
<accession>A0A8S1E8S4</accession>
<dbReference type="InterPro" id="IPR008166">
    <property type="entry name" value="Glyco_transf_92"/>
</dbReference>
<proteinExistence type="inferred from homology"/>
<dbReference type="Proteomes" id="UP000494206">
    <property type="component" value="Unassembled WGS sequence"/>
</dbReference>
<evidence type="ECO:0000313" key="7">
    <source>
        <dbReference type="EMBL" id="CAB3397034.1"/>
    </source>
</evidence>
<name>A0A8S1E8S4_9PELO</name>
<evidence type="ECO:0000256" key="1">
    <source>
        <dbReference type="ARBA" id="ARBA00004167"/>
    </source>
</evidence>
<evidence type="ECO:0000256" key="3">
    <source>
        <dbReference type="ARBA" id="ARBA00022676"/>
    </source>
</evidence>
<organism evidence="7 8">
    <name type="scientific">Caenorhabditis bovis</name>
    <dbReference type="NCBI Taxonomy" id="2654633"/>
    <lineage>
        <taxon>Eukaryota</taxon>
        <taxon>Metazoa</taxon>
        <taxon>Ecdysozoa</taxon>
        <taxon>Nematoda</taxon>
        <taxon>Chromadorea</taxon>
        <taxon>Rhabditida</taxon>
        <taxon>Rhabditina</taxon>
        <taxon>Rhabditomorpha</taxon>
        <taxon>Rhabditoidea</taxon>
        <taxon>Rhabditidae</taxon>
        <taxon>Peloderinae</taxon>
        <taxon>Caenorhabditis</taxon>
    </lineage>
</organism>
<sequence length="344" mass="40269">MAKLRNKFAETEVNFQISDEKPSTEGLLTSTDNPASANNFRGIYVNQAYRITDEKIRIIYLQNNNNRDPNAHVFRHAATAFMHDCMLRARNVVRFVSNSDLDDLPISTNMNISRTLLETEARHPDAGQFLVDWILAIQQQYWDRIRTPKDVQFNLDKVKVVDRDNIRFDYQIAKKIFHRPERVEHFDQHNVFGNEKSEKDGKYFSAVEMFDNPNLFFLHLRRFERLLLNDEKPKLNATFNYEILGRLNRKMKKLYLKRINGTAFEDLNQTPWALEARETLRNLEQCRLEGFGTKLTRENEMCQQSSAGCSGLLTAGIEFIKAPLTWINIAHSAEFNSYLKKNHE</sequence>
<reference evidence="7 8" key="1">
    <citation type="submission" date="2020-04" db="EMBL/GenBank/DDBJ databases">
        <authorList>
            <person name="Laetsch R D."/>
            <person name="Stevens L."/>
            <person name="Kumar S."/>
            <person name="Blaxter L. M."/>
        </authorList>
    </citation>
    <scope>NUCLEOTIDE SEQUENCE [LARGE SCALE GENOMIC DNA]</scope>
</reference>
<keyword evidence="5" id="KW-0472">Membrane</keyword>
<evidence type="ECO:0000256" key="6">
    <source>
        <dbReference type="RuleBase" id="RU366017"/>
    </source>
</evidence>
<gene>
    <name evidence="7" type="ORF">CBOVIS_LOCUS505</name>
</gene>
<dbReference type="EC" id="2.4.1.-" evidence="6"/>
<dbReference type="OrthoDB" id="2526284at2759"/>
<evidence type="ECO:0000256" key="5">
    <source>
        <dbReference type="ARBA" id="ARBA00023136"/>
    </source>
</evidence>